<evidence type="ECO:0000256" key="1">
    <source>
        <dbReference type="SAM" id="SignalP"/>
    </source>
</evidence>
<gene>
    <name evidence="2" type="ORF">GCM10007857_55860</name>
</gene>
<reference evidence="3" key="1">
    <citation type="journal article" date="2019" name="Int. J. Syst. Evol. Microbiol.">
        <title>The Global Catalogue of Microorganisms (GCM) 10K type strain sequencing project: providing services to taxonomists for standard genome sequencing and annotation.</title>
        <authorList>
            <consortium name="The Broad Institute Genomics Platform"/>
            <consortium name="The Broad Institute Genome Sequencing Center for Infectious Disease"/>
            <person name="Wu L."/>
            <person name="Ma J."/>
        </authorList>
    </citation>
    <scope>NUCLEOTIDE SEQUENCE [LARGE SCALE GENOMIC DNA]</scope>
    <source>
        <strain evidence="3">NBRC 102520</strain>
    </source>
</reference>
<dbReference type="Proteomes" id="UP001156905">
    <property type="component" value="Unassembled WGS sequence"/>
</dbReference>
<evidence type="ECO:0000313" key="3">
    <source>
        <dbReference type="Proteomes" id="UP001156905"/>
    </source>
</evidence>
<organism evidence="2 3">
    <name type="scientific">Bradyrhizobium iriomotense</name>
    <dbReference type="NCBI Taxonomy" id="441950"/>
    <lineage>
        <taxon>Bacteria</taxon>
        <taxon>Pseudomonadati</taxon>
        <taxon>Pseudomonadota</taxon>
        <taxon>Alphaproteobacteria</taxon>
        <taxon>Hyphomicrobiales</taxon>
        <taxon>Nitrobacteraceae</taxon>
        <taxon>Bradyrhizobium</taxon>
    </lineage>
</organism>
<keyword evidence="3" id="KW-1185">Reference proteome</keyword>
<accession>A0ABQ6B459</accession>
<keyword evidence="1" id="KW-0732">Signal</keyword>
<evidence type="ECO:0000313" key="2">
    <source>
        <dbReference type="EMBL" id="GLR88873.1"/>
    </source>
</evidence>
<dbReference type="Gene3D" id="3.40.50.1110">
    <property type="entry name" value="SGNH hydrolase"/>
    <property type="match status" value="1"/>
</dbReference>
<dbReference type="EMBL" id="BSOW01000021">
    <property type="protein sequence ID" value="GLR88873.1"/>
    <property type="molecule type" value="Genomic_DNA"/>
</dbReference>
<protein>
    <recommendedName>
        <fullName evidence="4">Sialate O-acetylesterase domain-containing protein</fullName>
    </recommendedName>
</protein>
<dbReference type="SUPFAM" id="SSF52266">
    <property type="entry name" value="SGNH hydrolase"/>
    <property type="match status" value="1"/>
</dbReference>
<feature type="chain" id="PRO_5045245877" description="Sialate O-acetylesterase domain-containing protein" evidence="1">
    <location>
        <begin position="18"/>
        <end position="1069"/>
    </location>
</feature>
<proteinExistence type="predicted"/>
<comment type="caution">
    <text evidence="2">The sequence shown here is derived from an EMBL/GenBank/DDBJ whole genome shotgun (WGS) entry which is preliminary data.</text>
</comment>
<sequence length="1069" mass="112125">MLSLGLNLSSVAAFAKAAPVAQDIAPAAYRSTTQTYCAGQFNGGSTFLPPFGAEWSVSIWARMPPSTTNFTGGYIFNIAVSGTTQSKATGDGTEQQLALGYSGTVPLSNSGNRFKFFLAGTDKALTKISTTSLNGTGIDAAAFGISSEAQDDHKYENHPALYTVQYRSGNIEVWQTFRSERPRLIMSKTCTFTGFDSPRLSCTWGTLLNLQFNSSVEVEMPIYMPDRSLSENEIAQIADGINPVTLGNFANAHPFAVMRFASISNGGSTGSDTSSKATPNDGKTVTLNGQVFTFKDAPVDPVLDIQTATHSVASNASVSSTTDVFTKTAHGLQNDWKVTVSGSKWTSGLPAAQFYYVVNAAADTWQLSLTQGGAALDIANGSSVVDVNTTPETISKLVARLNSLTPLQGGASDAQYIHVGSDGLAIKHRNAGPAGEAFAFDTTCTSKMPTAKHLSCTAILFTDAAGFVDGMVGSYGVTRTRNNAWVTTGLGELAPNTQVTGSVRIDSWACGTVIQHKGAIGYFNLTGIFTGATPGGVLIKVTDLSSGSVVQDWTSVTGFAADASAKTWSGRFACPKGKRWLSFQLRKLGSSQVTQQSTVPIGVGEVVIQQGDSIQGIMGSLCAGTVTPNGFISRYNYSGSGSWQRMYGSTSNIAVLGAGEAVYANKLSNDGDCVVGIISVVIGGSRVSNFTGARNLANVNAALNKIALCDTSQVACKAGWYIWDQGAADSGSGYGAKLDSLYSWVRTNFGNDIVFGEVFLSNRQPNAADATQGYQSVRKGQVDWIASKIADPLIVALCDDHFFWSNTTDGAHPKDATDMELRGEMQAMSMLKYRGVSAYDGFGPMPVSATRSGAVIDVKFQHNGGTGLQTWQAGNVTGFDVVKASVGFNPSYVATFAAVDATADTISWSGNPAANGDKVIISPIATMPGGIARGTAYYIVNKSGDSVQLATTPGGSPIDITSNGSSACVFGVTPVLDISSAIILDANTVRITLATDPGEAVQVNYLWGMPGRKTIDPDPRLSVSGREAMTSLTAQSNILFDNYAMAYASTHLPGRPARPTSSAPLQTAA</sequence>
<feature type="signal peptide" evidence="1">
    <location>
        <begin position="1"/>
        <end position="17"/>
    </location>
</feature>
<evidence type="ECO:0008006" key="4">
    <source>
        <dbReference type="Google" id="ProtNLM"/>
    </source>
</evidence>
<dbReference type="InterPro" id="IPR036514">
    <property type="entry name" value="SGNH_hydro_sf"/>
</dbReference>
<name>A0ABQ6B459_9BRAD</name>